<accession>A0A4U8UAS6</accession>
<reference evidence="1 2" key="1">
    <citation type="journal article" date="2014" name="Genome Announc.">
        <title>Draft genome sequences of eight enterohepatic helicobacter species isolated from both laboratory and wild rodents.</title>
        <authorList>
            <person name="Sheh A."/>
            <person name="Shen Z."/>
            <person name="Fox J.G."/>
        </authorList>
    </citation>
    <scope>NUCLEOTIDE SEQUENCE [LARGE SCALE GENOMIC DNA]</scope>
    <source>
        <strain evidence="1 2">ATCC 49320</strain>
    </source>
</reference>
<comment type="caution">
    <text evidence="1">The sequence shown here is derived from an EMBL/GenBank/DDBJ whole genome shotgun (WGS) entry which is preliminary data.</text>
</comment>
<dbReference type="RefSeq" id="WP_034565674.1">
    <property type="nucleotide sequence ID" value="NZ_CAMCCI010000009.1"/>
</dbReference>
<proteinExistence type="predicted"/>
<dbReference type="AlphaFoldDB" id="A0A4U8UAS6"/>
<protein>
    <submittedName>
        <fullName evidence="1">Uncharacterized protein</fullName>
    </submittedName>
</protein>
<dbReference type="Proteomes" id="UP000029857">
    <property type="component" value="Unassembled WGS sequence"/>
</dbReference>
<gene>
    <name evidence="1" type="ORF">LS79_003085</name>
</gene>
<dbReference type="EMBL" id="JRPJ02000006">
    <property type="protein sequence ID" value="TLE11422.1"/>
    <property type="molecule type" value="Genomic_DNA"/>
</dbReference>
<organism evidence="1 2">
    <name type="scientific">Helicobacter bilis</name>
    <dbReference type="NCBI Taxonomy" id="37372"/>
    <lineage>
        <taxon>Bacteria</taxon>
        <taxon>Pseudomonadati</taxon>
        <taxon>Campylobacterota</taxon>
        <taxon>Epsilonproteobacteria</taxon>
        <taxon>Campylobacterales</taxon>
        <taxon>Helicobacteraceae</taxon>
        <taxon>Helicobacter</taxon>
    </lineage>
</organism>
<evidence type="ECO:0000313" key="2">
    <source>
        <dbReference type="Proteomes" id="UP000029857"/>
    </source>
</evidence>
<evidence type="ECO:0000313" key="1">
    <source>
        <dbReference type="EMBL" id="TLE11422.1"/>
    </source>
</evidence>
<name>A0A4U8UAS6_9HELI</name>
<sequence length="102" mass="12318">MSNLYHIQITLAQICKNPHRDNPTIFQRYLCVLIFPYWSDFCKYYNEFCKEKHDNIESFLSALFEIDNTKVKSILQQLDIYKNYKITEKQSMQDCCNFKLSL</sequence>